<gene>
    <name evidence="4" type="ORF">SAMN05421811_11180</name>
</gene>
<dbReference type="Pfam" id="PF19278">
    <property type="entry name" value="Hydant_A_C"/>
    <property type="match status" value="1"/>
</dbReference>
<dbReference type="InterPro" id="IPR049517">
    <property type="entry name" value="ACX-like_C"/>
</dbReference>
<dbReference type="Proteomes" id="UP000199361">
    <property type="component" value="Unassembled WGS sequence"/>
</dbReference>
<organism evidence="4 5">
    <name type="scientific">Nonomuraea wenchangensis</name>
    <dbReference type="NCBI Taxonomy" id="568860"/>
    <lineage>
        <taxon>Bacteria</taxon>
        <taxon>Bacillati</taxon>
        <taxon>Actinomycetota</taxon>
        <taxon>Actinomycetes</taxon>
        <taxon>Streptosporangiales</taxon>
        <taxon>Streptosporangiaceae</taxon>
        <taxon>Nonomuraea</taxon>
    </lineage>
</organism>
<feature type="domain" description="Acetophenone carboxylase-like C-terminal" evidence="3">
    <location>
        <begin position="550"/>
        <end position="697"/>
    </location>
</feature>
<feature type="domain" description="Hydantoinase/oxoprolinase N-terminal" evidence="2">
    <location>
        <begin position="13"/>
        <end position="200"/>
    </location>
</feature>
<dbReference type="Pfam" id="PF05378">
    <property type="entry name" value="Hydant_A_N"/>
    <property type="match status" value="1"/>
</dbReference>
<evidence type="ECO:0000259" key="1">
    <source>
        <dbReference type="Pfam" id="PF01968"/>
    </source>
</evidence>
<dbReference type="InterPro" id="IPR002821">
    <property type="entry name" value="Hydantoinase_A"/>
</dbReference>
<accession>A0A1I0L0S2</accession>
<evidence type="ECO:0000259" key="3">
    <source>
        <dbReference type="Pfam" id="PF19278"/>
    </source>
</evidence>
<dbReference type="GO" id="GO:0006749">
    <property type="term" value="P:glutathione metabolic process"/>
    <property type="evidence" value="ECO:0007669"/>
    <property type="project" value="TreeGrafter"/>
</dbReference>
<evidence type="ECO:0000259" key="2">
    <source>
        <dbReference type="Pfam" id="PF05378"/>
    </source>
</evidence>
<evidence type="ECO:0000313" key="4">
    <source>
        <dbReference type="EMBL" id="SEU32828.1"/>
    </source>
</evidence>
<dbReference type="STRING" id="568860.SAMN05421811_11180"/>
<evidence type="ECO:0000313" key="5">
    <source>
        <dbReference type="Proteomes" id="UP000199361"/>
    </source>
</evidence>
<dbReference type="GO" id="GO:0017168">
    <property type="term" value="F:5-oxoprolinase (ATP-hydrolyzing) activity"/>
    <property type="evidence" value="ECO:0007669"/>
    <property type="project" value="TreeGrafter"/>
</dbReference>
<sequence>MVTETTIEPGWAVGSDVGGTFTDLWLRSPSGDTWVCKSPTTDDVVTGVVNAVRLAAETAGVDLRRLAPAVTRFGHGTTVGLNALLTGRAARTGLITTRGFGDVLEIGRLRRGTAGLQGLDLGDYHLRGRTPPLVPRTLVAEVHERVDSDGLVRTPLDAGSVREAVLKLKDAGVEAVAICLLWATENPAHEREVAAAVRTMMPGVFVSLSHEIAPSVGEYARASTTVANAALGPIQGHYLARLEEELAALGMTAPIMMTTSAGGVVPARTVTERPVSNLLSGPASCVVAGQKLGSLLGTTHVLTMDVGGTSFDVGVIVDGVALMTDEVTFGGADMRVPSIDIASIGAGGGSIAAVEGGVLSVGPRSAGAHPGPVCYGKGGTEPTTTDADLVLGVLDPEQFGSGGIVLDRQAAAAAIEEKVGRPLGLDAIEAARAIRVVFDNVMADLLRAVTIERGHDPREFTLVAGGGAGPSHAWALCREAGLDGFIVPPAATAQSAFGAGTSDLKTTASRTCYRRVLPEVGPAEEDAAVIAAALERTRAAVLAEIPDPARSTVTHVASIRYFGQAHHLDVAIGDAPDEDAVADLLQRFEKEYEQLWGKGSGFREAGFEILAVRSVAALPATEIGGTGTGERFTRLGTRPVVFDDAGRPDETDVYSVRWPAPGQRIVGPALVQLPGCVVVVPPKGVATTDSLGLIHVKVN</sequence>
<dbReference type="EMBL" id="FOHX01000011">
    <property type="protein sequence ID" value="SEU32828.1"/>
    <property type="molecule type" value="Genomic_DNA"/>
</dbReference>
<proteinExistence type="predicted"/>
<dbReference type="RefSeq" id="WP_218155975.1">
    <property type="nucleotide sequence ID" value="NZ_FOHX01000011.1"/>
</dbReference>
<name>A0A1I0L0S2_9ACTN</name>
<reference evidence="4 5" key="1">
    <citation type="submission" date="2016-10" db="EMBL/GenBank/DDBJ databases">
        <authorList>
            <person name="de Groot N.N."/>
        </authorList>
    </citation>
    <scope>NUCLEOTIDE SEQUENCE [LARGE SCALE GENOMIC DNA]</scope>
    <source>
        <strain evidence="4 5">CGMCC 4.5598</strain>
    </source>
</reference>
<feature type="domain" description="Hydantoinase A/oxoprolinase" evidence="1">
    <location>
        <begin position="221"/>
        <end position="506"/>
    </location>
</feature>
<keyword evidence="5" id="KW-1185">Reference proteome</keyword>
<protein>
    <submittedName>
        <fullName evidence="4">N-methylhydantoinase A</fullName>
    </submittedName>
</protein>
<dbReference type="InterPro" id="IPR045079">
    <property type="entry name" value="Oxoprolinase-like"/>
</dbReference>
<dbReference type="InterPro" id="IPR008040">
    <property type="entry name" value="Hydant_A_N"/>
</dbReference>
<dbReference type="PANTHER" id="PTHR11365:SF23">
    <property type="entry name" value="HYPOTHETICAL 5-OXOPROLINASE (EUROFUNG)-RELATED"/>
    <property type="match status" value="1"/>
</dbReference>
<dbReference type="GO" id="GO:0005829">
    <property type="term" value="C:cytosol"/>
    <property type="evidence" value="ECO:0007669"/>
    <property type="project" value="TreeGrafter"/>
</dbReference>
<dbReference type="AlphaFoldDB" id="A0A1I0L0S2"/>
<dbReference type="Pfam" id="PF01968">
    <property type="entry name" value="Hydantoinase_A"/>
    <property type="match status" value="1"/>
</dbReference>
<dbReference type="PANTHER" id="PTHR11365">
    <property type="entry name" value="5-OXOPROLINASE RELATED"/>
    <property type="match status" value="1"/>
</dbReference>